<protein>
    <submittedName>
        <fullName evidence="1">Uncharacterized protein</fullName>
    </submittedName>
</protein>
<accession>A0A6G0MJR4</accession>
<sequence length="96" mass="10793">MPPCQKKTKRTPREPTVAEVRASSAALFQVDELRKAKIARTAIPAPFQDSEDDQSAVAPRYDLCLRAEGSNGILRYTNFTPREFDSLWDAMESFVS</sequence>
<feature type="non-terminal residue" evidence="1">
    <location>
        <position position="96"/>
    </location>
</feature>
<reference evidence="1 2" key="1">
    <citation type="submission" date="2018-09" db="EMBL/GenBank/DDBJ databases">
        <title>Genomic investigation of the strawberry pathogen Phytophthora fragariae indicates pathogenicity is determined by transcriptional variation in three key races.</title>
        <authorList>
            <person name="Adams T.M."/>
            <person name="Armitage A.D."/>
            <person name="Sobczyk M.K."/>
            <person name="Bates H.J."/>
            <person name="Dunwell J.M."/>
            <person name="Nellist C.F."/>
            <person name="Harrison R.J."/>
        </authorList>
    </citation>
    <scope>NUCLEOTIDE SEQUENCE [LARGE SCALE GENOMIC DNA]</scope>
    <source>
        <strain evidence="1 2">BC-23</strain>
    </source>
</reference>
<evidence type="ECO:0000313" key="1">
    <source>
        <dbReference type="EMBL" id="KAE9170629.1"/>
    </source>
</evidence>
<dbReference type="EMBL" id="QXGC01004203">
    <property type="protein sequence ID" value="KAE9170629.1"/>
    <property type="molecule type" value="Genomic_DNA"/>
</dbReference>
<comment type="caution">
    <text evidence="1">The sequence shown here is derived from an EMBL/GenBank/DDBJ whole genome shotgun (WGS) entry which is preliminary data.</text>
</comment>
<dbReference type="AlphaFoldDB" id="A0A6G0MJR4"/>
<dbReference type="Proteomes" id="UP000476176">
    <property type="component" value="Unassembled WGS sequence"/>
</dbReference>
<proteinExistence type="predicted"/>
<evidence type="ECO:0000313" key="2">
    <source>
        <dbReference type="Proteomes" id="UP000476176"/>
    </source>
</evidence>
<gene>
    <name evidence="1" type="ORF">PF004_g27813</name>
</gene>
<name>A0A6G0MJR4_9STRA</name>
<organism evidence="1 2">
    <name type="scientific">Phytophthora fragariae</name>
    <dbReference type="NCBI Taxonomy" id="53985"/>
    <lineage>
        <taxon>Eukaryota</taxon>
        <taxon>Sar</taxon>
        <taxon>Stramenopiles</taxon>
        <taxon>Oomycota</taxon>
        <taxon>Peronosporomycetes</taxon>
        <taxon>Peronosporales</taxon>
        <taxon>Peronosporaceae</taxon>
        <taxon>Phytophthora</taxon>
    </lineage>
</organism>